<name>A0AAV9PLL2_9PEZI</name>
<reference evidence="3 4" key="1">
    <citation type="submission" date="2023-08" db="EMBL/GenBank/DDBJ databases">
        <title>Black Yeasts Isolated from many extreme environments.</title>
        <authorList>
            <person name="Coleine C."/>
            <person name="Stajich J.E."/>
            <person name="Selbmann L."/>
        </authorList>
    </citation>
    <scope>NUCLEOTIDE SEQUENCE [LARGE SCALE GENOMIC DNA]</scope>
    <source>
        <strain evidence="3 4">CCFEE 5935</strain>
    </source>
</reference>
<dbReference type="RefSeq" id="XP_064661926.1">
    <property type="nucleotide sequence ID" value="XM_064800587.1"/>
</dbReference>
<evidence type="ECO:0000256" key="2">
    <source>
        <dbReference type="SAM" id="SignalP"/>
    </source>
</evidence>
<feature type="region of interest" description="Disordered" evidence="1">
    <location>
        <begin position="210"/>
        <end position="237"/>
    </location>
</feature>
<keyword evidence="2" id="KW-0732">Signal</keyword>
<feature type="chain" id="PRO_5043519116" evidence="2">
    <location>
        <begin position="22"/>
        <end position="237"/>
    </location>
</feature>
<sequence length="237" mass="25183">MHSPATLLALAGALFVLPTLASPLELDATLSRRDVFVATVCDPLVYGAKQVAFGSVCAGIQDGTLTVVYSTDSGWTINDVHVLVGTTTPTETAPGQFPYKSDNGFCTISGTRATCTIPVQDSWRACDKDLYIATHIAATSSTGAAETGWGKGTCYDNKGNCAKYWTFTQRCQCPVVYEYEPAVTTSIVTYTTTSQTVYTVTFADETSTASCNDPKKGATQRVTTTKPIPAGWTPPAK</sequence>
<dbReference type="EMBL" id="JAVRRT010000004">
    <property type="protein sequence ID" value="KAK5173208.1"/>
    <property type="molecule type" value="Genomic_DNA"/>
</dbReference>
<organism evidence="3 4">
    <name type="scientific">Saxophila tyrrhenica</name>
    <dbReference type="NCBI Taxonomy" id="1690608"/>
    <lineage>
        <taxon>Eukaryota</taxon>
        <taxon>Fungi</taxon>
        <taxon>Dikarya</taxon>
        <taxon>Ascomycota</taxon>
        <taxon>Pezizomycotina</taxon>
        <taxon>Dothideomycetes</taxon>
        <taxon>Dothideomycetidae</taxon>
        <taxon>Mycosphaerellales</taxon>
        <taxon>Extremaceae</taxon>
        <taxon>Saxophila</taxon>
    </lineage>
</organism>
<proteinExistence type="predicted"/>
<accession>A0AAV9PLL2</accession>
<evidence type="ECO:0000313" key="4">
    <source>
        <dbReference type="Proteomes" id="UP001337655"/>
    </source>
</evidence>
<evidence type="ECO:0000313" key="3">
    <source>
        <dbReference type="EMBL" id="KAK5173208.1"/>
    </source>
</evidence>
<evidence type="ECO:0000256" key="1">
    <source>
        <dbReference type="SAM" id="MobiDB-lite"/>
    </source>
</evidence>
<keyword evidence="4" id="KW-1185">Reference proteome</keyword>
<dbReference type="AlphaFoldDB" id="A0AAV9PLL2"/>
<protein>
    <submittedName>
        <fullName evidence="3">Uncharacterized protein</fullName>
    </submittedName>
</protein>
<comment type="caution">
    <text evidence="3">The sequence shown here is derived from an EMBL/GenBank/DDBJ whole genome shotgun (WGS) entry which is preliminary data.</text>
</comment>
<dbReference type="Proteomes" id="UP001337655">
    <property type="component" value="Unassembled WGS sequence"/>
</dbReference>
<gene>
    <name evidence="3" type="ORF">LTR77_003330</name>
</gene>
<dbReference type="GeneID" id="89924677"/>
<feature type="signal peptide" evidence="2">
    <location>
        <begin position="1"/>
        <end position="21"/>
    </location>
</feature>